<dbReference type="Pfam" id="PF01381">
    <property type="entry name" value="HTH_3"/>
    <property type="match status" value="1"/>
</dbReference>
<dbReference type="Gene3D" id="1.10.260.40">
    <property type="entry name" value="lambda repressor-like DNA-binding domains"/>
    <property type="match status" value="1"/>
</dbReference>
<dbReference type="SUPFAM" id="SSF47413">
    <property type="entry name" value="lambda repressor-like DNA-binding domains"/>
    <property type="match status" value="1"/>
</dbReference>
<dbReference type="EMBL" id="CP124755">
    <property type="protein sequence ID" value="WGZ90822.1"/>
    <property type="molecule type" value="Genomic_DNA"/>
</dbReference>
<dbReference type="AlphaFoldDB" id="A0AA95H4K0"/>
<dbReference type="InterPro" id="IPR001387">
    <property type="entry name" value="Cro/C1-type_HTH"/>
</dbReference>
<evidence type="ECO:0000259" key="1">
    <source>
        <dbReference type="PROSITE" id="PS50943"/>
    </source>
</evidence>
<reference evidence="2" key="2">
    <citation type="submission" date="2023-04" db="EMBL/GenBank/DDBJ databases">
        <authorList>
            <person name="Beletskiy A.V."/>
            <person name="Mardanov A.V."/>
            <person name="Ravin N.V."/>
        </authorList>
    </citation>
    <scope>NUCLEOTIDE SEQUENCE</scope>
    <source>
        <strain evidence="2">GKL-01</strain>
    </source>
</reference>
<protein>
    <submittedName>
        <fullName evidence="2">Helix-turn-helix transcriptional regulator</fullName>
    </submittedName>
</protein>
<organism evidence="2">
    <name type="scientific">Candidatus Thiocaldithrix dubininis</name>
    <dbReference type="NCBI Taxonomy" id="3080823"/>
    <lineage>
        <taxon>Bacteria</taxon>
        <taxon>Pseudomonadati</taxon>
        <taxon>Pseudomonadota</taxon>
        <taxon>Gammaproteobacteria</taxon>
        <taxon>Thiotrichales</taxon>
        <taxon>Thiotrichaceae</taxon>
        <taxon>Candidatus Thiocaldithrix</taxon>
    </lineage>
</organism>
<dbReference type="KEGG" id="tdu:QJT80_15265"/>
<dbReference type="Proteomes" id="UP001300672">
    <property type="component" value="Chromosome"/>
</dbReference>
<evidence type="ECO:0000313" key="2">
    <source>
        <dbReference type="EMBL" id="WGZ90822.1"/>
    </source>
</evidence>
<name>A0AA95H4K0_9GAMM</name>
<sequence length="89" mass="9840">MTLKEIGKLIQLTRKQQQLTQTQLSARLGISRATLSAIENGTINEIGIRKILALCNALGLELSLTPRIPRRPTLQHLVQEAQQQKAGKS</sequence>
<dbReference type="CDD" id="cd00093">
    <property type="entry name" value="HTH_XRE"/>
    <property type="match status" value="1"/>
</dbReference>
<dbReference type="GO" id="GO:0003677">
    <property type="term" value="F:DNA binding"/>
    <property type="evidence" value="ECO:0007669"/>
    <property type="project" value="InterPro"/>
</dbReference>
<accession>A0AA95H4K0</accession>
<dbReference type="InterPro" id="IPR010982">
    <property type="entry name" value="Lambda_DNA-bd_dom_sf"/>
</dbReference>
<reference evidence="2" key="1">
    <citation type="journal article" date="2023" name="Int. J. Mol. Sci.">
        <title>Metagenomics Revealed a New Genus 'Candidatus Thiocaldithrix dubininis' gen. nov., sp. nov. and a New Species 'Candidatus Thiothrix putei' sp. nov. in the Family Thiotrichaceae, Some Members of Which Have Traits of Both Na+- and H+-Motive Energetics.</title>
        <authorList>
            <person name="Ravin N.V."/>
            <person name="Muntyan M.S."/>
            <person name="Smolyakov D.D."/>
            <person name="Rudenko T.S."/>
            <person name="Beletsky A.V."/>
            <person name="Mardanov A.V."/>
            <person name="Grabovich M.Y."/>
        </authorList>
    </citation>
    <scope>NUCLEOTIDE SEQUENCE</scope>
    <source>
        <strain evidence="2">GKL-01</strain>
    </source>
</reference>
<feature type="domain" description="HTH cro/C1-type" evidence="1">
    <location>
        <begin position="10"/>
        <end position="65"/>
    </location>
</feature>
<proteinExistence type="predicted"/>
<dbReference type="PROSITE" id="PS50943">
    <property type="entry name" value="HTH_CROC1"/>
    <property type="match status" value="1"/>
</dbReference>
<dbReference type="SMART" id="SM00530">
    <property type="entry name" value="HTH_XRE"/>
    <property type="match status" value="1"/>
</dbReference>
<gene>
    <name evidence="2" type="ORF">QJT80_15265</name>
</gene>